<dbReference type="RefSeq" id="WP_136952730.1">
    <property type="nucleotide sequence ID" value="NZ_CP039712.1"/>
</dbReference>
<sequence length="467" mass="55571">MIDKLLSKRDQEKYLIIKFIQQKGYNYITEEEVAETTGLSLKKIRNLTEQIKEDSKAIYGETNELHKALQIKNRTYHKSLEYNPYNYFKFYLSNTLACQWLIKMYLEEDIILESDAKGNRMTLSTIYRKWHTFQETMLSFNLKIVKTKQHLYRLDGDETTIRYIYYYIFMLLDYPVSISSECEKLIFEPFYKAPLSSREGELASVKIMLLITLNRAKNYPINPDNRHDFSIIQLIHSKDQFIEMFNTTSIKEQIPESDLNQELDFLYFFLNVENTYSYVTFDSETIGIFPFAENKYIQITNDIYVYIYEKFDIQLNTNQLFSFYLNCYFAIRKREVFNSIVDFKLSEAISRDYELFKKQIGDYQFEKHLSLKQLYIIIQPFLFQTKKQIKILVINRNGEAVIETIEQMIKKSADFEPLFVKRISQKPDVIVTDGQTFGAKDIPTVCLSQIPNKVEIFEFIQTIENLL</sequence>
<dbReference type="OrthoDB" id="2172289at2"/>
<dbReference type="Proteomes" id="UP000298615">
    <property type="component" value="Chromosome"/>
</dbReference>
<dbReference type="InterPro" id="IPR007737">
    <property type="entry name" value="Mga_HTH"/>
</dbReference>
<dbReference type="EMBL" id="CP039712">
    <property type="protein sequence ID" value="QCI85887.1"/>
    <property type="molecule type" value="Genomic_DNA"/>
</dbReference>
<proteinExistence type="predicted"/>
<name>A0A4D7CU24_9ENTE</name>
<evidence type="ECO:0000313" key="1">
    <source>
        <dbReference type="EMBL" id="QCI85887.1"/>
    </source>
</evidence>
<dbReference type="AlphaFoldDB" id="A0A4D7CU24"/>
<reference evidence="1 2" key="1">
    <citation type="submission" date="2019-04" db="EMBL/GenBank/DDBJ databases">
        <title>Vagococcus sp. nov., isolated from faeces of yaks (Bos grunniens).</title>
        <authorList>
            <person name="Ge Y."/>
        </authorList>
    </citation>
    <scope>NUCLEOTIDE SEQUENCE [LARGE SCALE GENOMIC DNA]</scope>
    <source>
        <strain evidence="1 2">MN-17</strain>
    </source>
</reference>
<dbReference type="Pfam" id="PF05043">
    <property type="entry name" value="Mga"/>
    <property type="match status" value="1"/>
</dbReference>
<gene>
    <name evidence="1" type="ORF">FA707_02410</name>
</gene>
<organism evidence="1 2">
    <name type="scientific">Vagococcus zengguangii</name>
    <dbReference type="NCBI Taxonomy" id="2571750"/>
    <lineage>
        <taxon>Bacteria</taxon>
        <taxon>Bacillati</taxon>
        <taxon>Bacillota</taxon>
        <taxon>Bacilli</taxon>
        <taxon>Lactobacillales</taxon>
        <taxon>Enterococcaceae</taxon>
        <taxon>Vagococcus</taxon>
    </lineage>
</organism>
<evidence type="ECO:0000313" key="2">
    <source>
        <dbReference type="Proteomes" id="UP000298615"/>
    </source>
</evidence>
<accession>A0A4D7CU24</accession>
<protein>
    <submittedName>
        <fullName evidence="1">Uncharacterized protein</fullName>
    </submittedName>
</protein>
<dbReference type="KEGG" id="vao:FA707_02410"/>
<keyword evidence="2" id="KW-1185">Reference proteome</keyword>